<organism evidence="3 4">
    <name type="scientific">Hondaea fermentalgiana</name>
    <dbReference type="NCBI Taxonomy" id="2315210"/>
    <lineage>
        <taxon>Eukaryota</taxon>
        <taxon>Sar</taxon>
        <taxon>Stramenopiles</taxon>
        <taxon>Bigyra</taxon>
        <taxon>Labyrinthulomycetes</taxon>
        <taxon>Thraustochytrida</taxon>
        <taxon>Thraustochytriidae</taxon>
        <taxon>Hondaea</taxon>
    </lineage>
</organism>
<dbReference type="Proteomes" id="UP000241890">
    <property type="component" value="Unassembled WGS sequence"/>
</dbReference>
<keyword evidence="2" id="KW-0732">Signal</keyword>
<keyword evidence="4" id="KW-1185">Reference proteome</keyword>
<accession>A0A2R5GH39</accession>
<feature type="signal peptide" evidence="2">
    <location>
        <begin position="1"/>
        <end position="30"/>
    </location>
</feature>
<evidence type="ECO:0000313" key="3">
    <source>
        <dbReference type="EMBL" id="GBG30207.1"/>
    </source>
</evidence>
<evidence type="ECO:0000256" key="1">
    <source>
        <dbReference type="SAM" id="Phobius"/>
    </source>
</evidence>
<feature type="chain" id="PRO_5015352302" evidence="2">
    <location>
        <begin position="31"/>
        <end position="134"/>
    </location>
</feature>
<comment type="caution">
    <text evidence="3">The sequence shown here is derived from an EMBL/GenBank/DDBJ whole genome shotgun (WGS) entry which is preliminary data.</text>
</comment>
<evidence type="ECO:0000313" key="4">
    <source>
        <dbReference type="Proteomes" id="UP000241890"/>
    </source>
</evidence>
<keyword evidence="1" id="KW-0472">Membrane</keyword>
<evidence type="ECO:0000256" key="2">
    <source>
        <dbReference type="SAM" id="SignalP"/>
    </source>
</evidence>
<keyword evidence="1" id="KW-0812">Transmembrane</keyword>
<name>A0A2R5GH39_9STRA</name>
<sequence length="134" mass="14764">MKTSSAMTTFGFLCGLFGVLYIVCDGIVEAELNASADEFADWVQCRQNATFSELYTLQGGCEEVLNRVGGSTISTANFAARPPIALVVSAHVLEAALVVVFGVLHCWTIYQRRFNADASVSLSVSYKRRRRRHH</sequence>
<proteinExistence type="predicted"/>
<protein>
    <submittedName>
        <fullName evidence="3">Uncharacterized protein</fullName>
    </submittedName>
</protein>
<gene>
    <name evidence="3" type="ORF">FCC1311_064272</name>
</gene>
<dbReference type="EMBL" id="BEYU01000073">
    <property type="protein sequence ID" value="GBG30207.1"/>
    <property type="molecule type" value="Genomic_DNA"/>
</dbReference>
<reference evidence="3 4" key="1">
    <citation type="submission" date="2017-12" db="EMBL/GenBank/DDBJ databases">
        <title>Sequencing, de novo assembly and annotation of complete genome of a new Thraustochytrid species, strain FCC1311.</title>
        <authorList>
            <person name="Sedici K."/>
            <person name="Godart F."/>
            <person name="Aiese Cigliano R."/>
            <person name="Sanseverino W."/>
            <person name="Barakat M."/>
            <person name="Ortet P."/>
            <person name="Marechal E."/>
            <person name="Cagnac O."/>
            <person name="Amato A."/>
        </authorList>
    </citation>
    <scope>NUCLEOTIDE SEQUENCE [LARGE SCALE GENOMIC DNA]</scope>
</reference>
<dbReference type="InParanoid" id="A0A2R5GH39"/>
<feature type="transmembrane region" description="Helical" evidence="1">
    <location>
        <begin position="84"/>
        <end position="104"/>
    </location>
</feature>
<dbReference type="AlphaFoldDB" id="A0A2R5GH39"/>
<keyword evidence="1" id="KW-1133">Transmembrane helix</keyword>